<proteinExistence type="inferred from homology"/>
<feature type="domain" description="TRAM" evidence="6">
    <location>
        <begin position="1"/>
        <end position="59"/>
    </location>
</feature>
<protein>
    <submittedName>
        <fullName evidence="7">23S rRNA (Uracil-5-)-methyltransferase RumA</fullName>
    </submittedName>
</protein>
<evidence type="ECO:0000256" key="2">
    <source>
        <dbReference type="ARBA" id="ARBA00022679"/>
    </source>
</evidence>
<feature type="active site" evidence="5">
    <location>
        <position position="409"/>
    </location>
</feature>
<dbReference type="InterPro" id="IPR002792">
    <property type="entry name" value="TRAM_dom"/>
</dbReference>
<evidence type="ECO:0000256" key="5">
    <source>
        <dbReference type="PROSITE-ProRule" id="PRU10015"/>
    </source>
</evidence>
<dbReference type="AlphaFoldDB" id="A0A1M6IJT1"/>
<feature type="binding site" evidence="4">
    <location>
        <position position="382"/>
    </location>
    <ligand>
        <name>S-adenosyl-L-methionine</name>
        <dbReference type="ChEBI" id="CHEBI:59789"/>
    </ligand>
</feature>
<dbReference type="Proteomes" id="UP000184536">
    <property type="component" value="Unassembled WGS sequence"/>
</dbReference>
<dbReference type="InterPro" id="IPR012340">
    <property type="entry name" value="NA-bd_OB-fold"/>
</dbReference>
<dbReference type="PROSITE" id="PS01230">
    <property type="entry name" value="TRMA_1"/>
    <property type="match status" value="1"/>
</dbReference>
<dbReference type="PROSITE" id="PS51687">
    <property type="entry name" value="SAM_MT_RNA_M5U"/>
    <property type="match status" value="1"/>
</dbReference>
<evidence type="ECO:0000313" key="7">
    <source>
        <dbReference type="EMBL" id="SHJ34696.1"/>
    </source>
</evidence>
<dbReference type="SUPFAM" id="SSF53335">
    <property type="entry name" value="S-adenosyl-L-methionine-dependent methyltransferases"/>
    <property type="match status" value="1"/>
</dbReference>
<feature type="binding site" evidence="4">
    <location>
        <position position="337"/>
    </location>
    <ligand>
        <name>S-adenosyl-L-methionine</name>
        <dbReference type="ChEBI" id="CHEBI:59789"/>
    </ligand>
</feature>
<dbReference type="PROSITE" id="PS01231">
    <property type="entry name" value="TRMA_2"/>
    <property type="match status" value="1"/>
</dbReference>
<accession>A0A1M6IJT1</accession>
<dbReference type="RefSeq" id="WP_190014364.1">
    <property type="nucleotide sequence ID" value="NZ_FQZV01000021.1"/>
</dbReference>
<keyword evidence="1 4" id="KW-0489">Methyltransferase</keyword>
<keyword evidence="2 4" id="KW-0808">Transferase</keyword>
<name>A0A1M6IJT1_9FIRM</name>
<dbReference type="Gene3D" id="2.40.50.140">
    <property type="entry name" value="Nucleic acid-binding proteins"/>
    <property type="match status" value="1"/>
</dbReference>
<comment type="similarity">
    <text evidence="4">Belongs to the class I-like SAM-binding methyltransferase superfamily. RNA M5U methyltransferase family.</text>
</comment>
<gene>
    <name evidence="7" type="ORF">SAMN02745975_01889</name>
</gene>
<evidence type="ECO:0000256" key="1">
    <source>
        <dbReference type="ARBA" id="ARBA00022603"/>
    </source>
</evidence>
<dbReference type="NCBIfam" id="TIGR00479">
    <property type="entry name" value="rumA"/>
    <property type="match status" value="1"/>
</dbReference>
<dbReference type="STRING" id="1121919.SAMN02745975_01889"/>
<dbReference type="PROSITE" id="PS50926">
    <property type="entry name" value="TRAM"/>
    <property type="match status" value="1"/>
</dbReference>
<dbReference type="Gene3D" id="3.40.50.150">
    <property type="entry name" value="Vaccinia Virus protein VP39"/>
    <property type="match status" value="1"/>
</dbReference>
<organism evidence="7 8">
    <name type="scientific">Geosporobacter subterraneus DSM 17957</name>
    <dbReference type="NCBI Taxonomy" id="1121919"/>
    <lineage>
        <taxon>Bacteria</taxon>
        <taxon>Bacillati</taxon>
        <taxon>Bacillota</taxon>
        <taxon>Clostridia</taxon>
        <taxon>Peptostreptococcales</taxon>
        <taxon>Thermotaleaceae</taxon>
        <taxon>Geosporobacter</taxon>
    </lineage>
</organism>
<dbReference type="Gene3D" id="2.40.50.1070">
    <property type="match status" value="1"/>
</dbReference>
<dbReference type="Pfam" id="PF01938">
    <property type="entry name" value="TRAM"/>
    <property type="match status" value="1"/>
</dbReference>
<evidence type="ECO:0000256" key="4">
    <source>
        <dbReference type="PROSITE-ProRule" id="PRU01024"/>
    </source>
</evidence>
<dbReference type="FunFam" id="2.40.50.1070:FF:000003">
    <property type="entry name" value="23S rRNA (Uracil-5-)-methyltransferase RumA"/>
    <property type="match status" value="1"/>
</dbReference>
<feature type="active site" description="Nucleophile" evidence="4">
    <location>
        <position position="409"/>
    </location>
</feature>
<sequence length="457" mass="51585">MIKKRDIVEARIEDLEFPSKGIAYIDGKKLVVKNTVPGQLVRVNISKVKEDYAEGKLMEVVERATEEIQSFCAHFGSCGGCAHQTLPYAAQLKMKAGLVHKLLEEAKIENYEFLGIEGSPEVFAYRNKMEYSFGDEEKGGEITLGMHKKGKFHDVVTVDRCRIADEDFNLILRTILNYFREKKVPLYNNKTHLGYLRHLVVRKAKKTGEILINLVTSTQQQVDMTELVKLLRDQVYDGKLVGFLHTFNDGISDVVVSDRTDILWGQDYFTEEILGLRFKISAFSFFQTNSIGAEKLYSMVMDFMGDAANKIVFDLYCGTGTIGQIAAKKAKKVIGIDIVEEAVAAANENARQNGLNNCEFIAGDVLEKIDELREKPDIIILDPPRVGIHPKALKKILDYRASEMIYVSCNPKSLAENLKDIQQAGYRVKKVKCMDMFPHTVHTECVCLLTSKIKAFE</sequence>
<keyword evidence="8" id="KW-1185">Reference proteome</keyword>
<dbReference type="InterPro" id="IPR029063">
    <property type="entry name" value="SAM-dependent_MTases_sf"/>
</dbReference>
<dbReference type="EMBL" id="FQZV01000021">
    <property type="protein sequence ID" value="SHJ34696.1"/>
    <property type="molecule type" value="Genomic_DNA"/>
</dbReference>
<feature type="binding site" evidence="4">
    <location>
        <position position="287"/>
    </location>
    <ligand>
        <name>S-adenosyl-L-methionine</name>
        <dbReference type="ChEBI" id="CHEBI:59789"/>
    </ligand>
</feature>
<dbReference type="FunFam" id="3.40.50.150:FF:000009">
    <property type="entry name" value="23S rRNA (Uracil(1939)-C(5))-methyltransferase RlmD"/>
    <property type="match status" value="1"/>
</dbReference>
<reference evidence="8" key="1">
    <citation type="submission" date="2016-11" db="EMBL/GenBank/DDBJ databases">
        <authorList>
            <person name="Varghese N."/>
            <person name="Submissions S."/>
        </authorList>
    </citation>
    <scope>NUCLEOTIDE SEQUENCE [LARGE SCALE GENOMIC DNA]</scope>
    <source>
        <strain evidence="8">DSM 17957</strain>
    </source>
</reference>
<dbReference type="PANTHER" id="PTHR11061">
    <property type="entry name" value="RNA M5U METHYLTRANSFERASE"/>
    <property type="match status" value="1"/>
</dbReference>
<evidence type="ECO:0000256" key="3">
    <source>
        <dbReference type="ARBA" id="ARBA00022691"/>
    </source>
</evidence>
<dbReference type="Pfam" id="PF05958">
    <property type="entry name" value="tRNA_U5-meth_tr"/>
    <property type="match status" value="1"/>
</dbReference>
<dbReference type="InterPro" id="IPR030390">
    <property type="entry name" value="MeTrfase_TrmA_AS"/>
</dbReference>
<dbReference type="SUPFAM" id="SSF50249">
    <property type="entry name" value="Nucleic acid-binding proteins"/>
    <property type="match status" value="1"/>
</dbReference>
<dbReference type="GO" id="GO:0070475">
    <property type="term" value="P:rRNA base methylation"/>
    <property type="evidence" value="ECO:0007669"/>
    <property type="project" value="TreeGrafter"/>
</dbReference>
<dbReference type="PANTHER" id="PTHR11061:SF30">
    <property type="entry name" value="TRNA (URACIL(54)-C(5))-METHYLTRANSFERASE"/>
    <property type="match status" value="1"/>
</dbReference>
<dbReference type="InterPro" id="IPR010280">
    <property type="entry name" value="U5_MeTrfase_fam"/>
</dbReference>
<evidence type="ECO:0000313" key="8">
    <source>
        <dbReference type="Proteomes" id="UP000184536"/>
    </source>
</evidence>
<keyword evidence="3 4" id="KW-0949">S-adenosyl-L-methionine</keyword>
<dbReference type="GO" id="GO:0070041">
    <property type="term" value="F:rRNA (uridine-C5-)-methyltransferase activity"/>
    <property type="evidence" value="ECO:0007669"/>
    <property type="project" value="TreeGrafter"/>
</dbReference>
<dbReference type="CDD" id="cd02440">
    <property type="entry name" value="AdoMet_MTases"/>
    <property type="match status" value="1"/>
</dbReference>
<evidence type="ECO:0000259" key="6">
    <source>
        <dbReference type="PROSITE" id="PS50926"/>
    </source>
</evidence>
<feature type="binding site" evidence="4">
    <location>
        <position position="316"/>
    </location>
    <ligand>
        <name>S-adenosyl-L-methionine</name>
        <dbReference type="ChEBI" id="CHEBI:59789"/>
    </ligand>
</feature>
<dbReference type="InterPro" id="IPR030391">
    <property type="entry name" value="MeTrfase_TrmA_CS"/>
</dbReference>